<protein>
    <recommendedName>
        <fullName evidence="9">Inositol-1-monophosphatase</fullName>
        <ecNumber evidence="9">3.1.3.25</ecNumber>
    </recommendedName>
</protein>
<evidence type="ECO:0000313" key="10">
    <source>
        <dbReference type="EMBL" id="XCH47281.1"/>
    </source>
</evidence>
<evidence type="ECO:0000256" key="5">
    <source>
        <dbReference type="ARBA" id="ARBA00022801"/>
    </source>
</evidence>
<feature type="binding site" evidence="8">
    <location>
        <position position="86"/>
    </location>
    <ligand>
        <name>Mg(2+)</name>
        <dbReference type="ChEBI" id="CHEBI:18420"/>
        <label>1</label>
        <note>catalytic</note>
    </ligand>
</feature>
<dbReference type="SUPFAM" id="SSF56655">
    <property type="entry name" value="Carbohydrate phosphatase"/>
    <property type="match status" value="1"/>
</dbReference>
<dbReference type="InterPro" id="IPR020550">
    <property type="entry name" value="Inositol_monophosphatase_CS"/>
</dbReference>
<dbReference type="InterPro" id="IPR000760">
    <property type="entry name" value="Inositol_monophosphatase-like"/>
</dbReference>
<dbReference type="InterPro" id="IPR022337">
    <property type="entry name" value="Inositol_monophosphatase_SuhB"/>
</dbReference>
<keyword evidence="6 8" id="KW-0460">Magnesium</keyword>
<name>A0AAU8H1B0_9BACT</name>
<organism evidence="10">
    <name type="scientific">Thermodesulfovibrio autotrophicus</name>
    <dbReference type="NCBI Taxonomy" id="3118333"/>
    <lineage>
        <taxon>Bacteria</taxon>
        <taxon>Pseudomonadati</taxon>
        <taxon>Nitrospirota</taxon>
        <taxon>Thermodesulfovibrionia</taxon>
        <taxon>Thermodesulfovibrionales</taxon>
        <taxon>Thermodesulfovibrionaceae</taxon>
        <taxon>Thermodesulfovibrio</taxon>
    </lineage>
</organism>
<dbReference type="PANTHER" id="PTHR20854">
    <property type="entry name" value="INOSITOL MONOPHOSPHATASE"/>
    <property type="match status" value="1"/>
</dbReference>
<feature type="binding site" evidence="8">
    <location>
        <position position="85"/>
    </location>
    <ligand>
        <name>Mg(2+)</name>
        <dbReference type="ChEBI" id="CHEBI:18420"/>
        <label>1</label>
        <note>catalytic</note>
    </ligand>
</feature>
<dbReference type="GO" id="GO:0008934">
    <property type="term" value="F:inositol monophosphate 1-phosphatase activity"/>
    <property type="evidence" value="ECO:0007669"/>
    <property type="project" value="InterPro"/>
</dbReference>
<dbReference type="EC" id="3.1.3.25" evidence="9"/>
<proteinExistence type="inferred from homology"/>
<dbReference type="GO" id="GO:0006020">
    <property type="term" value="P:inositol metabolic process"/>
    <property type="evidence" value="ECO:0007669"/>
    <property type="project" value="TreeGrafter"/>
</dbReference>
<dbReference type="Pfam" id="PF00459">
    <property type="entry name" value="Inositol_P"/>
    <property type="match status" value="1"/>
</dbReference>
<dbReference type="RefSeq" id="WP_353684804.1">
    <property type="nucleotide sequence ID" value="NZ_CP144373.1"/>
</dbReference>
<dbReference type="CDD" id="cd01639">
    <property type="entry name" value="IMPase"/>
    <property type="match status" value="1"/>
</dbReference>
<feature type="binding site" evidence="8">
    <location>
        <position position="83"/>
    </location>
    <ligand>
        <name>Mg(2+)</name>
        <dbReference type="ChEBI" id="CHEBI:18420"/>
        <label>1</label>
        <note>catalytic</note>
    </ligand>
</feature>
<keyword evidence="4 8" id="KW-0479">Metal-binding</keyword>
<comment type="subunit">
    <text evidence="7">Homodimer. The rRNA transcription and antitermination complex (rrnTAC) consists of RNA polymerase (RNAP), NusA, NusB, NusE (rpsJ), NusG, SubB, ribosomal protein S4, DNA and precursor rRNA; S4 is more flexible than other subunits.</text>
</comment>
<dbReference type="Gene3D" id="3.30.540.10">
    <property type="entry name" value="Fructose-1,6-Bisphosphatase, subunit A, domain 1"/>
    <property type="match status" value="1"/>
</dbReference>
<dbReference type="PROSITE" id="PS00630">
    <property type="entry name" value="IMP_2"/>
    <property type="match status" value="1"/>
</dbReference>
<dbReference type="GO" id="GO:0007165">
    <property type="term" value="P:signal transduction"/>
    <property type="evidence" value="ECO:0007669"/>
    <property type="project" value="TreeGrafter"/>
</dbReference>
<reference evidence="10" key="1">
    <citation type="submission" date="2024-01" db="EMBL/GenBank/DDBJ databases">
        <title>The first autotrophic representatives of the genus Thermodesulfovibrio.</title>
        <authorList>
            <person name="Maltseva A.I."/>
            <person name="Elcheninov A.G."/>
            <person name="Kublanov I.V."/>
            <person name="Lebedinsky A.V."/>
            <person name="Frolov E.N."/>
        </authorList>
    </citation>
    <scope>NUCLEOTIDE SEQUENCE</scope>
    <source>
        <strain evidence="10">3907-1M</strain>
    </source>
</reference>
<evidence type="ECO:0000256" key="3">
    <source>
        <dbReference type="ARBA" id="ARBA00009759"/>
    </source>
</evidence>
<dbReference type="PRINTS" id="PR00377">
    <property type="entry name" value="IMPHPHTASES"/>
</dbReference>
<evidence type="ECO:0000256" key="7">
    <source>
        <dbReference type="ARBA" id="ARBA00063608"/>
    </source>
</evidence>
<sequence length="262" mass="28910">MRDYLIVAIEAAQSAGKIIKERIGTITTEEITQKSISDYVTEVDIYSEKTIINHIKKQFPTHQIMAEESSNNYKKAEYLWIVDPLDGTTNFIHGFPVVAISIALMYKGELVLGVIHDPTRNETFYAELGSGAFLDGKKIRVSTLTLPELSLIATGFPFRNKQYITDYIKIFQSLLYSVSDLRRAGAAAIDLAYVACGRVDGFFEFALSAWDIAAGVALIKEAGGVVSDFDGGDQYLKTGHIIAGNSVIHSFLVNKIKEVLKS</sequence>
<evidence type="ECO:0000256" key="8">
    <source>
        <dbReference type="PIRSR" id="PIRSR600760-2"/>
    </source>
</evidence>
<gene>
    <name evidence="10" type="ORF">V4D30_03155</name>
</gene>
<feature type="binding site" evidence="8">
    <location>
        <position position="211"/>
    </location>
    <ligand>
        <name>Mg(2+)</name>
        <dbReference type="ChEBI" id="CHEBI:18420"/>
        <label>1</label>
        <note>catalytic</note>
    </ligand>
</feature>
<comment type="cofactor">
    <cofactor evidence="2 8 9">
        <name>Mg(2+)</name>
        <dbReference type="ChEBI" id="CHEBI:18420"/>
    </cofactor>
</comment>
<accession>A0AAU8H1B0</accession>
<comment type="similarity">
    <text evidence="3 9">Belongs to the inositol monophosphatase superfamily.</text>
</comment>
<dbReference type="AlphaFoldDB" id="A0AAU8H1B0"/>
<evidence type="ECO:0000256" key="6">
    <source>
        <dbReference type="ARBA" id="ARBA00022842"/>
    </source>
</evidence>
<evidence type="ECO:0000256" key="1">
    <source>
        <dbReference type="ARBA" id="ARBA00001033"/>
    </source>
</evidence>
<dbReference type="FunFam" id="3.30.540.10:FF:000013">
    <property type="entry name" value="Inositol-1-monophosphatase"/>
    <property type="match status" value="1"/>
</dbReference>
<evidence type="ECO:0000256" key="9">
    <source>
        <dbReference type="RuleBase" id="RU364068"/>
    </source>
</evidence>
<feature type="binding site" evidence="8">
    <location>
        <position position="67"/>
    </location>
    <ligand>
        <name>Mg(2+)</name>
        <dbReference type="ChEBI" id="CHEBI:18420"/>
        <label>1</label>
        <note>catalytic</note>
    </ligand>
</feature>
<dbReference type="GO" id="GO:0046854">
    <property type="term" value="P:phosphatidylinositol phosphate biosynthetic process"/>
    <property type="evidence" value="ECO:0007669"/>
    <property type="project" value="InterPro"/>
</dbReference>
<comment type="catalytic activity">
    <reaction evidence="1 9">
        <text>a myo-inositol phosphate + H2O = myo-inositol + phosphate</text>
        <dbReference type="Rhea" id="RHEA:24056"/>
        <dbReference type="ChEBI" id="CHEBI:15377"/>
        <dbReference type="ChEBI" id="CHEBI:17268"/>
        <dbReference type="ChEBI" id="CHEBI:43474"/>
        <dbReference type="ChEBI" id="CHEBI:84139"/>
        <dbReference type="EC" id="3.1.3.25"/>
    </reaction>
</comment>
<evidence type="ECO:0000256" key="2">
    <source>
        <dbReference type="ARBA" id="ARBA00001946"/>
    </source>
</evidence>
<dbReference type="KEGG" id="taut:V4D30_03155"/>
<evidence type="ECO:0000256" key="4">
    <source>
        <dbReference type="ARBA" id="ARBA00022723"/>
    </source>
</evidence>
<dbReference type="InterPro" id="IPR020583">
    <property type="entry name" value="Inositol_monoP_metal-BS"/>
</dbReference>
<dbReference type="PROSITE" id="PS00629">
    <property type="entry name" value="IMP_1"/>
    <property type="match status" value="1"/>
</dbReference>
<dbReference type="EMBL" id="CP144373">
    <property type="protein sequence ID" value="XCH47281.1"/>
    <property type="molecule type" value="Genomic_DNA"/>
</dbReference>
<dbReference type="GO" id="GO:0046872">
    <property type="term" value="F:metal ion binding"/>
    <property type="evidence" value="ECO:0007669"/>
    <property type="project" value="UniProtKB-KW"/>
</dbReference>
<dbReference type="Gene3D" id="3.40.190.80">
    <property type="match status" value="1"/>
</dbReference>
<keyword evidence="5 9" id="KW-0378">Hydrolase</keyword>
<dbReference type="InterPro" id="IPR033942">
    <property type="entry name" value="IMPase"/>
</dbReference>
<dbReference type="PANTHER" id="PTHR20854:SF4">
    <property type="entry name" value="INOSITOL-1-MONOPHOSPHATASE-RELATED"/>
    <property type="match status" value="1"/>
</dbReference>
<dbReference type="PRINTS" id="PR01959">
    <property type="entry name" value="SBIMPHPHTASE"/>
</dbReference>